<dbReference type="PROSITE" id="PS00675">
    <property type="entry name" value="SIGMA54_INTERACT_1"/>
    <property type="match status" value="1"/>
</dbReference>
<dbReference type="Gene3D" id="3.30.450.20">
    <property type="entry name" value="PAS domain"/>
    <property type="match status" value="1"/>
</dbReference>
<evidence type="ECO:0000256" key="4">
    <source>
        <dbReference type="ARBA" id="ARBA00023125"/>
    </source>
</evidence>
<dbReference type="SUPFAM" id="SSF55785">
    <property type="entry name" value="PYP-like sensor domain (PAS domain)"/>
    <property type="match status" value="1"/>
</dbReference>
<organism evidence="8">
    <name type="scientific">Acididesulfobacillus acetoxydans</name>
    <dbReference type="NCBI Taxonomy" id="1561005"/>
    <lineage>
        <taxon>Bacteria</taxon>
        <taxon>Bacillati</taxon>
        <taxon>Bacillota</taxon>
        <taxon>Clostridia</taxon>
        <taxon>Eubacteriales</taxon>
        <taxon>Peptococcaceae</taxon>
        <taxon>Acididesulfobacillus</taxon>
    </lineage>
</organism>
<dbReference type="InterPro" id="IPR002078">
    <property type="entry name" value="Sigma_54_int"/>
</dbReference>
<dbReference type="NCBIfam" id="TIGR00229">
    <property type="entry name" value="sensory_box"/>
    <property type="match status" value="1"/>
</dbReference>
<dbReference type="InterPro" id="IPR058031">
    <property type="entry name" value="AAA_lid_NorR"/>
</dbReference>
<feature type="domain" description="PAS" evidence="7">
    <location>
        <begin position="208"/>
        <end position="252"/>
    </location>
</feature>
<evidence type="ECO:0000313" key="8">
    <source>
        <dbReference type="EMBL" id="CAA7601051.1"/>
    </source>
</evidence>
<dbReference type="KEGG" id="aacx:DEACI_1704"/>
<dbReference type="PROSITE" id="PS00688">
    <property type="entry name" value="SIGMA54_INTERACT_3"/>
    <property type="match status" value="1"/>
</dbReference>
<dbReference type="Proteomes" id="UP001071230">
    <property type="component" value="Unassembled WGS sequence"/>
</dbReference>
<dbReference type="FunFam" id="3.40.50.300:FF:000006">
    <property type="entry name" value="DNA-binding transcriptional regulator NtrC"/>
    <property type="match status" value="1"/>
</dbReference>
<keyword evidence="3" id="KW-0805">Transcription regulation</keyword>
<feature type="domain" description="Sigma-54 factor interaction" evidence="6">
    <location>
        <begin position="336"/>
        <end position="567"/>
    </location>
</feature>
<dbReference type="PANTHER" id="PTHR32071:SF57">
    <property type="entry name" value="C4-DICARBOXYLATE TRANSPORT TRANSCRIPTIONAL REGULATORY PROTEIN DCTD"/>
    <property type="match status" value="1"/>
</dbReference>
<dbReference type="Pfam" id="PF25601">
    <property type="entry name" value="AAA_lid_14"/>
    <property type="match status" value="1"/>
</dbReference>
<proteinExistence type="predicted"/>
<dbReference type="CDD" id="cd00009">
    <property type="entry name" value="AAA"/>
    <property type="match status" value="1"/>
</dbReference>
<accession>A0A8S0WXM6</accession>
<evidence type="ECO:0000313" key="10">
    <source>
        <dbReference type="Proteomes" id="UP001071230"/>
    </source>
</evidence>
<name>A0A8S0WXM6_9FIRM</name>
<dbReference type="InterPro" id="IPR013767">
    <property type="entry name" value="PAS_fold"/>
</dbReference>
<evidence type="ECO:0000259" key="6">
    <source>
        <dbReference type="PROSITE" id="PS50045"/>
    </source>
</evidence>
<dbReference type="EMBL" id="CDGJ01000036">
    <property type="protein sequence ID" value="CEJ06925.1"/>
    <property type="molecule type" value="Genomic_DNA"/>
</dbReference>
<dbReference type="SUPFAM" id="SSF52540">
    <property type="entry name" value="P-loop containing nucleoside triphosphate hydrolases"/>
    <property type="match status" value="1"/>
</dbReference>
<dbReference type="Proteomes" id="UP000836597">
    <property type="component" value="Chromosome"/>
</dbReference>
<dbReference type="Gene3D" id="3.40.50.300">
    <property type="entry name" value="P-loop containing nucleotide triphosphate hydrolases"/>
    <property type="match status" value="1"/>
</dbReference>
<dbReference type="InterPro" id="IPR036388">
    <property type="entry name" value="WH-like_DNA-bd_sf"/>
</dbReference>
<dbReference type="InterPro" id="IPR025943">
    <property type="entry name" value="Sigma_54_int_dom_ATP-bd_2"/>
</dbReference>
<dbReference type="GO" id="GO:0006355">
    <property type="term" value="P:regulation of DNA-templated transcription"/>
    <property type="evidence" value="ECO:0007669"/>
    <property type="project" value="InterPro"/>
</dbReference>
<dbReference type="Pfam" id="PF00989">
    <property type="entry name" value="PAS"/>
    <property type="match status" value="1"/>
</dbReference>
<dbReference type="SMART" id="SM00382">
    <property type="entry name" value="AAA"/>
    <property type="match status" value="1"/>
</dbReference>
<reference evidence="8" key="2">
    <citation type="submission" date="2020-01" db="EMBL/GenBank/DDBJ databases">
        <authorList>
            <person name="Hornung B."/>
        </authorList>
    </citation>
    <scope>NUCLEOTIDE SEQUENCE</scope>
    <source>
        <strain evidence="8">PacBioINE</strain>
    </source>
</reference>
<keyword evidence="2" id="KW-0067">ATP-binding</keyword>
<dbReference type="Gene3D" id="1.10.8.60">
    <property type="match status" value="1"/>
</dbReference>
<dbReference type="InterPro" id="IPR035965">
    <property type="entry name" value="PAS-like_dom_sf"/>
</dbReference>
<dbReference type="GO" id="GO:0003677">
    <property type="term" value="F:DNA binding"/>
    <property type="evidence" value="ECO:0007669"/>
    <property type="project" value="UniProtKB-KW"/>
</dbReference>
<protein>
    <submittedName>
        <fullName evidence="8">RNA polymerase sigma factor 54 interaction domain protein</fullName>
    </submittedName>
    <submittedName>
        <fullName evidence="9">Signal-transduction and transcriptional-control protein</fullName>
    </submittedName>
</protein>
<keyword evidence="1" id="KW-0547">Nucleotide-binding</keyword>
<dbReference type="CDD" id="cd00130">
    <property type="entry name" value="PAS"/>
    <property type="match status" value="1"/>
</dbReference>
<evidence type="ECO:0000256" key="3">
    <source>
        <dbReference type="ARBA" id="ARBA00023015"/>
    </source>
</evidence>
<dbReference type="PROSITE" id="PS00676">
    <property type="entry name" value="SIGMA54_INTERACT_2"/>
    <property type="match status" value="1"/>
</dbReference>
<dbReference type="Pfam" id="PF00158">
    <property type="entry name" value="Sigma54_activat"/>
    <property type="match status" value="1"/>
</dbReference>
<dbReference type="InterPro" id="IPR000014">
    <property type="entry name" value="PAS"/>
</dbReference>
<dbReference type="InterPro" id="IPR025662">
    <property type="entry name" value="Sigma_54_int_dom_ATP-bd_1"/>
</dbReference>
<keyword evidence="5" id="KW-0804">Transcription</keyword>
<gene>
    <name evidence="9" type="ORF">DEACI_1379</name>
    <name evidence="8" type="ORF">DEACI_1704</name>
</gene>
<dbReference type="GO" id="GO:0005524">
    <property type="term" value="F:ATP binding"/>
    <property type="evidence" value="ECO:0007669"/>
    <property type="project" value="UniProtKB-KW"/>
</dbReference>
<reference evidence="9" key="1">
    <citation type="submission" date="2014-11" db="EMBL/GenBank/DDBJ databases">
        <authorList>
            <person name="Hornung B.V."/>
        </authorList>
    </citation>
    <scope>NUCLEOTIDE SEQUENCE</scope>
    <source>
        <strain evidence="9">INE</strain>
    </source>
</reference>
<dbReference type="InterPro" id="IPR027417">
    <property type="entry name" value="P-loop_NTPase"/>
</dbReference>
<dbReference type="EMBL" id="LR746496">
    <property type="protein sequence ID" value="CAA7601051.1"/>
    <property type="molecule type" value="Genomic_DNA"/>
</dbReference>
<dbReference type="InterPro" id="IPR003593">
    <property type="entry name" value="AAA+_ATPase"/>
</dbReference>
<evidence type="ECO:0000256" key="2">
    <source>
        <dbReference type="ARBA" id="ARBA00022840"/>
    </source>
</evidence>
<dbReference type="InterPro" id="IPR048715">
    <property type="entry name" value="CggR_N"/>
</dbReference>
<dbReference type="Pfam" id="PF21715">
    <property type="entry name" value="CggR_N"/>
    <property type="match status" value="1"/>
</dbReference>
<keyword evidence="10" id="KW-1185">Reference proteome</keyword>
<evidence type="ECO:0000256" key="5">
    <source>
        <dbReference type="ARBA" id="ARBA00023163"/>
    </source>
</evidence>
<dbReference type="PROSITE" id="PS50045">
    <property type="entry name" value="SIGMA54_INTERACT_4"/>
    <property type="match status" value="1"/>
</dbReference>
<evidence type="ECO:0000256" key="1">
    <source>
        <dbReference type="ARBA" id="ARBA00022741"/>
    </source>
</evidence>
<dbReference type="InterPro" id="IPR036390">
    <property type="entry name" value="WH_DNA-bd_sf"/>
</dbReference>
<sequence>MASVTLVAKGKATSEALFNQLNDLLGTRCEIRTLYLDALTEEHIADDLLVFSSQACYALAKPYLDPKSPKIIARRSVNHHEIGKLLNIPAGSDVLLVNDYLFTAEETISLLKALGIDHLNYFPYAPEATSFPRLKTAVTPGEIELVPGFVEEIIDIQTRGMDFTTLFEILKFLGLADERANLLSAKYLRDMIELIKETKSMADQNKLMKSQLETILNTVHDGILAWDGDGRISVFNSVAGEILGISGERAIGLSLQDKSLPQEILSLWTKQAQAGEHFTRLNNRHLMVSRSPLERDGFRGQVLTLKDVTEIERLEGELRRKVVAQQHLAHYSFKNILGASAAVNQVKALAHRLAQSESPVLIQGESGTGKELFAQSIHNAGPRRKWPFVAVNVAALPENLWESELFGYVEGAFTGAKKEGAPGLFEQAHKGTLFLDEIGEAPLSFQVKLLRVLQEKQVRRIGGSKIIPVDVRIIAATNKVLRELTMAGRFRQDLFYRLNVLPLFLPPLRERREDVMTIAKDFYLRYFKGKPPLRPNEYFSLVSSLFFTYDWPGNIRELHNVVEYLVNISPDSPPDLQLLPAGVIRNSKNSLPPEARDRSTNALLNNALGLIAKAAKAGEPIGRRSLAAKLGITEAKARRLIRELAEEDLVNVSRGIKGLELTAAGLRASLRCGETIQLSWGEPNN</sequence>
<dbReference type="Gene3D" id="1.10.10.10">
    <property type="entry name" value="Winged helix-like DNA-binding domain superfamily/Winged helix DNA-binding domain"/>
    <property type="match status" value="1"/>
</dbReference>
<evidence type="ECO:0000313" key="9">
    <source>
        <dbReference type="EMBL" id="CEJ06925.1"/>
    </source>
</evidence>
<dbReference type="RefSeq" id="WP_240984626.1">
    <property type="nucleotide sequence ID" value="NZ_CDGJ01000036.1"/>
</dbReference>
<dbReference type="SUPFAM" id="SSF46785">
    <property type="entry name" value="Winged helix' DNA-binding domain"/>
    <property type="match status" value="1"/>
</dbReference>
<dbReference type="SMART" id="SM00091">
    <property type="entry name" value="PAS"/>
    <property type="match status" value="1"/>
</dbReference>
<dbReference type="PANTHER" id="PTHR32071">
    <property type="entry name" value="TRANSCRIPTIONAL REGULATORY PROTEIN"/>
    <property type="match status" value="1"/>
</dbReference>
<keyword evidence="4" id="KW-0238">DNA-binding</keyword>
<evidence type="ECO:0000259" key="7">
    <source>
        <dbReference type="PROSITE" id="PS50112"/>
    </source>
</evidence>
<dbReference type="AlphaFoldDB" id="A0A8S0WXM6"/>
<dbReference type="PROSITE" id="PS50112">
    <property type="entry name" value="PAS"/>
    <property type="match status" value="1"/>
</dbReference>
<dbReference type="InterPro" id="IPR025944">
    <property type="entry name" value="Sigma_54_int_dom_CS"/>
</dbReference>